<dbReference type="PANTHER" id="PTHR12907:SF26">
    <property type="entry name" value="HIF PROLYL HYDROXYLASE, ISOFORM C"/>
    <property type="match status" value="1"/>
</dbReference>
<keyword evidence="6" id="KW-0408">Iron</keyword>
<dbReference type="Pfam" id="PF13640">
    <property type="entry name" value="2OG-FeII_Oxy_3"/>
    <property type="match status" value="1"/>
</dbReference>
<feature type="domain" description="Fe2OG dioxygenase" evidence="7">
    <location>
        <begin position="110"/>
        <end position="215"/>
    </location>
</feature>
<evidence type="ECO:0000256" key="4">
    <source>
        <dbReference type="ARBA" id="ARBA00022964"/>
    </source>
</evidence>
<evidence type="ECO:0000256" key="3">
    <source>
        <dbReference type="ARBA" id="ARBA00022896"/>
    </source>
</evidence>
<keyword evidence="5" id="KW-0560">Oxidoreductase</keyword>
<dbReference type="EMBL" id="BMGL01000016">
    <property type="protein sequence ID" value="GGE22313.1"/>
    <property type="molecule type" value="Genomic_DNA"/>
</dbReference>
<sequence length="216" mass="25414">MHNNQTLQTTGVELNLTYEKIIEDIGRQHWSIIDHFLPQQLVTNLRANLQVKHKEDNLKKAAIGNRTNEYIVKNIRGDFIQWMDEKKAGPIENLFFKEVQLLIQYLNRTCFMGILHKEFHYALYPQGTFYKRHLDTFQNDDRRVLSMVFYLNEANWDITNGGDLVIYQPIKDGENPIHIHPLPGRLVIFESQVLEHEVLPVLAGERYSITGWLKTR</sequence>
<keyword evidence="3" id="KW-0847">Vitamin C</keyword>
<dbReference type="InterPro" id="IPR005123">
    <property type="entry name" value="Oxoglu/Fe-dep_dioxygenase_dom"/>
</dbReference>
<dbReference type="AlphaFoldDB" id="A0A917A1K0"/>
<dbReference type="InterPro" id="IPR051559">
    <property type="entry name" value="HIF_prolyl_hydroxylases"/>
</dbReference>
<dbReference type="GO" id="GO:0071456">
    <property type="term" value="P:cellular response to hypoxia"/>
    <property type="evidence" value="ECO:0007669"/>
    <property type="project" value="TreeGrafter"/>
</dbReference>
<evidence type="ECO:0000313" key="8">
    <source>
        <dbReference type="EMBL" id="GGE22313.1"/>
    </source>
</evidence>
<dbReference type="SMART" id="SM00702">
    <property type="entry name" value="P4Hc"/>
    <property type="match status" value="1"/>
</dbReference>
<dbReference type="InterPro" id="IPR006620">
    <property type="entry name" value="Pro_4_hyd_alph"/>
</dbReference>
<dbReference type="GO" id="GO:0031543">
    <property type="term" value="F:peptidyl-proline dioxygenase activity"/>
    <property type="evidence" value="ECO:0007669"/>
    <property type="project" value="TreeGrafter"/>
</dbReference>
<keyword evidence="4" id="KW-0223">Dioxygenase</keyword>
<proteinExistence type="predicted"/>
<dbReference type="PROSITE" id="PS51471">
    <property type="entry name" value="FE2OG_OXY"/>
    <property type="match status" value="1"/>
</dbReference>
<dbReference type="GO" id="GO:0008198">
    <property type="term" value="F:ferrous iron binding"/>
    <property type="evidence" value="ECO:0007669"/>
    <property type="project" value="TreeGrafter"/>
</dbReference>
<keyword evidence="2" id="KW-0479">Metal-binding</keyword>
<dbReference type="Gene3D" id="2.60.120.620">
    <property type="entry name" value="q2cbj1_9rhob like domain"/>
    <property type="match status" value="1"/>
</dbReference>
<evidence type="ECO:0000256" key="5">
    <source>
        <dbReference type="ARBA" id="ARBA00023002"/>
    </source>
</evidence>
<dbReference type="RefSeq" id="WP_188407126.1">
    <property type="nucleotide sequence ID" value="NZ_BMGL01000016.1"/>
</dbReference>
<keyword evidence="9" id="KW-1185">Reference proteome</keyword>
<evidence type="ECO:0000256" key="6">
    <source>
        <dbReference type="ARBA" id="ARBA00023004"/>
    </source>
</evidence>
<comment type="caution">
    <text evidence="8">The sequence shown here is derived from an EMBL/GenBank/DDBJ whole genome shotgun (WGS) entry which is preliminary data.</text>
</comment>
<dbReference type="Proteomes" id="UP000599688">
    <property type="component" value="Unassembled WGS sequence"/>
</dbReference>
<protein>
    <submittedName>
        <fullName evidence="8">Oxidoreductase</fullName>
    </submittedName>
</protein>
<evidence type="ECO:0000313" key="9">
    <source>
        <dbReference type="Proteomes" id="UP000599688"/>
    </source>
</evidence>
<dbReference type="GO" id="GO:0031418">
    <property type="term" value="F:L-ascorbic acid binding"/>
    <property type="evidence" value="ECO:0007669"/>
    <property type="project" value="UniProtKB-KW"/>
</dbReference>
<comment type="cofactor">
    <cofactor evidence="1">
        <name>L-ascorbate</name>
        <dbReference type="ChEBI" id="CHEBI:38290"/>
    </cofactor>
</comment>
<name>A0A917A1K0_9FLAO</name>
<dbReference type="InterPro" id="IPR044862">
    <property type="entry name" value="Pro_4_hyd_alph_FE2OG_OXY"/>
</dbReference>
<evidence type="ECO:0000259" key="7">
    <source>
        <dbReference type="PROSITE" id="PS51471"/>
    </source>
</evidence>
<dbReference type="PANTHER" id="PTHR12907">
    <property type="entry name" value="EGL NINE HOMOLOG-RELATED"/>
    <property type="match status" value="1"/>
</dbReference>
<evidence type="ECO:0000256" key="1">
    <source>
        <dbReference type="ARBA" id="ARBA00001961"/>
    </source>
</evidence>
<gene>
    <name evidence="8" type="ORF">GCM10010831_24130</name>
</gene>
<evidence type="ECO:0000256" key="2">
    <source>
        <dbReference type="ARBA" id="ARBA00022723"/>
    </source>
</evidence>
<accession>A0A917A1K0</accession>
<reference evidence="8 9" key="1">
    <citation type="journal article" date="2014" name="Int. J. Syst. Evol. Microbiol.">
        <title>Complete genome sequence of Corynebacterium casei LMG S-19264T (=DSM 44701T), isolated from a smear-ripened cheese.</title>
        <authorList>
            <consortium name="US DOE Joint Genome Institute (JGI-PGF)"/>
            <person name="Walter F."/>
            <person name="Albersmeier A."/>
            <person name="Kalinowski J."/>
            <person name="Ruckert C."/>
        </authorList>
    </citation>
    <scope>NUCLEOTIDE SEQUENCE [LARGE SCALE GENOMIC DNA]</scope>
    <source>
        <strain evidence="8 9">CGMCC 1.12925</strain>
    </source>
</reference>
<organism evidence="8 9">
    <name type="scientific">Psychroflexus salis</name>
    <dbReference type="NCBI Taxonomy" id="1526574"/>
    <lineage>
        <taxon>Bacteria</taxon>
        <taxon>Pseudomonadati</taxon>
        <taxon>Bacteroidota</taxon>
        <taxon>Flavobacteriia</taxon>
        <taxon>Flavobacteriales</taxon>
        <taxon>Flavobacteriaceae</taxon>
        <taxon>Psychroflexus</taxon>
    </lineage>
</organism>